<dbReference type="CDD" id="cd09272">
    <property type="entry name" value="RNase_HI_RT_Ty1"/>
    <property type="match status" value="1"/>
</dbReference>
<evidence type="ECO:0000313" key="4">
    <source>
        <dbReference type="Proteomes" id="UP000006727"/>
    </source>
</evidence>
<dbReference type="InParanoid" id="A0A2K1JY82"/>
<dbReference type="Gramene" id="Pp3c10_8280V3.1">
    <property type="protein sequence ID" value="Pp3c10_8280V3.1"/>
    <property type="gene ID" value="Pp3c10_8280"/>
</dbReference>
<dbReference type="EMBL" id="ABEU02000010">
    <property type="protein sequence ID" value="PNR46480.1"/>
    <property type="molecule type" value="Genomic_DNA"/>
</dbReference>
<feature type="domain" description="Reverse transcriptase Ty1/copia-type" evidence="1">
    <location>
        <begin position="76"/>
        <end position="138"/>
    </location>
</feature>
<accession>A0A2K1JY82</accession>
<evidence type="ECO:0000313" key="2">
    <source>
        <dbReference type="EMBL" id="PNR46480.1"/>
    </source>
</evidence>
<gene>
    <name evidence="2" type="ORF">PHYPA_013599</name>
</gene>
<dbReference type="STRING" id="3218.A0A2K1JY82"/>
<organism evidence="2">
    <name type="scientific">Physcomitrium patens</name>
    <name type="common">Spreading-leaved earth moss</name>
    <name type="synonym">Physcomitrella patens</name>
    <dbReference type="NCBI Taxonomy" id="3218"/>
    <lineage>
        <taxon>Eukaryota</taxon>
        <taxon>Viridiplantae</taxon>
        <taxon>Streptophyta</taxon>
        <taxon>Embryophyta</taxon>
        <taxon>Bryophyta</taxon>
        <taxon>Bryophytina</taxon>
        <taxon>Bryopsida</taxon>
        <taxon>Funariidae</taxon>
        <taxon>Funariales</taxon>
        <taxon>Funariaceae</taxon>
        <taxon>Physcomitrium</taxon>
    </lineage>
</organism>
<proteinExistence type="predicted"/>
<reference evidence="2 4" key="1">
    <citation type="journal article" date="2008" name="Science">
        <title>The Physcomitrella genome reveals evolutionary insights into the conquest of land by plants.</title>
        <authorList>
            <person name="Rensing S."/>
            <person name="Lang D."/>
            <person name="Zimmer A."/>
            <person name="Terry A."/>
            <person name="Salamov A."/>
            <person name="Shapiro H."/>
            <person name="Nishiyama T."/>
            <person name="Perroud P.-F."/>
            <person name="Lindquist E."/>
            <person name="Kamisugi Y."/>
            <person name="Tanahashi T."/>
            <person name="Sakakibara K."/>
            <person name="Fujita T."/>
            <person name="Oishi K."/>
            <person name="Shin-I T."/>
            <person name="Kuroki Y."/>
            <person name="Toyoda A."/>
            <person name="Suzuki Y."/>
            <person name="Hashimoto A."/>
            <person name="Yamaguchi K."/>
            <person name="Sugano A."/>
            <person name="Kohara Y."/>
            <person name="Fujiyama A."/>
            <person name="Anterola A."/>
            <person name="Aoki S."/>
            <person name="Ashton N."/>
            <person name="Barbazuk W.B."/>
            <person name="Barker E."/>
            <person name="Bennetzen J."/>
            <person name="Bezanilla M."/>
            <person name="Blankenship R."/>
            <person name="Cho S.H."/>
            <person name="Dutcher S."/>
            <person name="Estelle M."/>
            <person name="Fawcett J.A."/>
            <person name="Gundlach H."/>
            <person name="Hanada K."/>
            <person name="Heyl A."/>
            <person name="Hicks K.A."/>
            <person name="Hugh J."/>
            <person name="Lohr M."/>
            <person name="Mayer K."/>
            <person name="Melkozernov A."/>
            <person name="Murata T."/>
            <person name="Nelson D."/>
            <person name="Pils B."/>
            <person name="Prigge M."/>
            <person name="Reiss B."/>
            <person name="Renner T."/>
            <person name="Rombauts S."/>
            <person name="Rushton P."/>
            <person name="Sanderfoot A."/>
            <person name="Schween G."/>
            <person name="Shiu S.-H."/>
            <person name="Stueber K."/>
            <person name="Theodoulou F.L."/>
            <person name="Tu H."/>
            <person name="Van de Peer Y."/>
            <person name="Verrier P.J."/>
            <person name="Waters E."/>
            <person name="Wood A."/>
            <person name="Yang L."/>
            <person name="Cove D."/>
            <person name="Cuming A."/>
            <person name="Hasebe M."/>
            <person name="Lucas S."/>
            <person name="Mishler D.B."/>
            <person name="Reski R."/>
            <person name="Grigoriev I."/>
            <person name="Quatrano R.S."/>
            <person name="Boore J.L."/>
        </authorList>
    </citation>
    <scope>NUCLEOTIDE SEQUENCE [LARGE SCALE GENOMIC DNA]</scope>
    <source>
        <strain evidence="3 4">cv. Gransden 2004</strain>
    </source>
</reference>
<dbReference type="EnsemblPlants" id="Pp3c10_8280V3.1">
    <property type="protein sequence ID" value="Pp3c10_8280V3.1"/>
    <property type="gene ID" value="Pp3c10_8280"/>
</dbReference>
<dbReference type="AlphaFoldDB" id="A0A2K1JY82"/>
<name>A0A2K1JY82_PHYPA</name>
<dbReference type="InterPro" id="IPR013103">
    <property type="entry name" value="RVT_2"/>
</dbReference>
<protein>
    <recommendedName>
        <fullName evidence="1">Reverse transcriptase Ty1/copia-type domain-containing protein</fullName>
    </recommendedName>
</protein>
<keyword evidence="4" id="KW-1185">Reference proteome</keyword>
<dbReference type="Pfam" id="PF07727">
    <property type="entry name" value="RVT_2"/>
    <property type="match status" value="1"/>
</dbReference>
<dbReference type="Proteomes" id="UP000006727">
    <property type="component" value="Chromosome 10"/>
</dbReference>
<evidence type="ECO:0000259" key="1">
    <source>
        <dbReference type="Pfam" id="PF07727"/>
    </source>
</evidence>
<reference evidence="3" key="3">
    <citation type="submission" date="2020-12" db="UniProtKB">
        <authorList>
            <consortium name="EnsemblPlants"/>
        </authorList>
    </citation>
    <scope>IDENTIFICATION</scope>
</reference>
<reference evidence="2 4" key="2">
    <citation type="journal article" date="2018" name="Plant J.">
        <title>The Physcomitrella patens chromosome-scale assembly reveals moss genome structure and evolution.</title>
        <authorList>
            <person name="Lang D."/>
            <person name="Ullrich K.K."/>
            <person name="Murat F."/>
            <person name="Fuchs J."/>
            <person name="Jenkins J."/>
            <person name="Haas F.B."/>
            <person name="Piednoel M."/>
            <person name="Gundlach H."/>
            <person name="Van Bel M."/>
            <person name="Meyberg R."/>
            <person name="Vives C."/>
            <person name="Morata J."/>
            <person name="Symeonidi A."/>
            <person name="Hiss M."/>
            <person name="Muchero W."/>
            <person name="Kamisugi Y."/>
            <person name="Saleh O."/>
            <person name="Blanc G."/>
            <person name="Decker E.L."/>
            <person name="van Gessel N."/>
            <person name="Grimwood J."/>
            <person name="Hayes R.D."/>
            <person name="Graham S.W."/>
            <person name="Gunter L.E."/>
            <person name="McDaniel S.F."/>
            <person name="Hoernstein S.N.W."/>
            <person name="Larsson A."/>
            <person name="Li F.W."/>
            <person name="Perroud P.F."/>
            <person name="Phillips J."/>
            <person name="Ranjan P."/>
            <person name="Rokshar D.S."/>
            <person name="Rothfels C.J."/>
            <person name="Schneider L."/>
            <person name="Shu S."/>
            <person name="Stevenson D.W."/>
            <person name="Thummler F."/>
            <person name="Tillich M."/>
            <person name="Villarreal Aguilar J.C."/>
            <person name="Widiez T."/>
            <person name="Wong G.K."/>
            <person name="Wymore A."/>
            <person name="Zhang Y."/>
            <person name="Zimmer A.D."/>
            <person name="Quatrano R.S."/>
            <person name="Mayer K.F.X."/>
            <person name="Goodstein D."/>
            <person name="Casacuberta J.M."/>
            <person name="Vandepoele K."/>
            <person name="Reski R."/>
            <person name="Cuming A.C."/>
            <person name="Tuskan G.A."/>
            <person name="Maumus F."/>
            <person name="Salse J."/>
            <person name="Schmutz J."/>
            <person name="Rensing S.A."/>
        </authorList>
    </citation>
    <scope>NUCLEOTIDE SEQUENCE [LARGE SCALE GENOMIC DNA]</scope>
    <source>
        <strain evidence="3 4">cv. Gransden 2004</strain>
    </source>
</reference>
<sequence>MPNRTRQPSSRLSDSVTFALEPEPHYPYIPVDFIKLSYPTDINCFFGISLEPLELVTFAEANLHPGWREAMDQERSNSEKILWIKTKLMKRFEMSDLRNIKYYLGVVFIRNPKGIFLAQRAYASHILTEFGMQDGIPSMVQKMAEDLKLNPISLFCDSQSSFKSTRNPVVHDKSKHMEMWFHYILDNVLTRVVDLFYKPTTEKIADLLTKPLGK</sequence>
<evidence type="ECO:0000313" key="3">
    <source>
        <dbReference type="EnsemblPlants" id="Pp3c10_8280V3.1"/>
    </source>
</evidence>